<keyword evidence="3" id="KW-1185">Reference proteome</keyword>
<protein>
    <recommendedName>
        <fullName evidence="4">YoaW</fullName>
    </recommendedName>
</protein>
<sequence length="140" mass="15611">MKKLLVCMLLCLALSLNVQTTIALAAKDETKVSFIMTKDQTGFFIANHNNPYDPGWLYYRFTILNAEGCTLTMKMQRMTLGGDFITISEKAFTGNHFDYSAADYIPGTKLRNHYLDITKGSGCGDVSIEGYYGAEYEGTD</sequence>
<organism evidence="2 3">
    <name type="scientific">Bacillus vallismortis</name>
    <dbReference type="NCBI Taxonomy" id="72361"/>
    <lineage>
        <taxon>Bacteria</taxon>
        <taxon>Bacillati</taxon>
        <taxon>Bacillota</taxon>
        <taxon>Bacilli</taxon>
        <taxon>Bacillales</taxon>
        <taxon>Bacillaceae</taxon>
        <taxon>Bacillus</taxon>
    </lineage>
</organism>
<feature type="chain" id="PRO_5046840081" description="YoaW" evidence="1">
    <location>
        <begin position="26"/>
        <end position="140"/>
    </location>
</feature>
<gene>
    <name evidence="2" type="ORF">MKF32_07475</name>
</gene>
<dbReference type="RefSeq" id="WP_087990999.1">
    <property type="nucleotide sequence ID" value="NZ_CP092751.1"/>
</dbReference>
<evidence type="ECO:0008006" key="4">
    <source>
        <dbReference type="Google" id="ProtNLM"/>
    </source>
</evidence>
<evidence type="ECO:0000313" key="2">
    <source>
        <dbReference type="EMBL" id="USP96871.1"/>
    </source>
</evidence>
<evidence type="ECO:0000313" key="3">
    <source>
        <dbReference type="Proteomes" id="UP001057348"/>
    </source>
</evidence>
<dbReference type="EMBL" id="CP092751">
    <property type="protein sequence ID" value="USP96871.1"/>
    <property type="molecule type" value="Genomic_DNA"/>
</dbReference>
<accession>A0ABY4Y2P4</accession>
<evidence type="ECO:0000256" key="1">
    <source>
        <dbReference type="SAM" id="SignalP"/>
    </source>
</evidence>
<reference evidence="2" key="1">
    <citation type="submission" date="2022-02" db="EMBL/GenBank/DDBJ databases">
        <title>Draft Genome Sequence of Bacillus vallismortis Strain BL01, Isolated from Artemisia lerchiana Web. Roots.</title>
        <authorList>
            <person name="Chebotar V.K."/>
            <person name="Gancheva M.S."/>
            <person name="Chizhevskaya E.P."/>
            <person name="Komarova O.V."/>
            <person name="Baganova M.E."/>
            <person name="Zaplatkin A.N."/>
            <person name="Pishchik V.N."/>
        </authorList>
    </citation>
    <scope>NUCLEOTIDE SEQUENCE</scope>
    <source>
        <strain evidence="2">BL01</strain>
    </source>
</reference>
<keyword evidence="1" id="KW-0732">Signal</keyword>
<feature type="signal peptide" evidence="1">
    <location>
        <begin position="1"/>
        <end position="25"/>
    </location>
</feature>
<proteinExistence type="predicted"/>
<dbReference type="Proteomes" id="UP001057348">
    <property type="component" value="Chromosome"/>
</dbReference>
<name>A0ABY4Y2P4_BACVA</name>